<dbReference type="CDD" id="cd02440">
    <property type="entry name" value="AdoMet_MTases"/>
    <property type="match status" value="1"/>
</dbReference>
<dbReference type="RefSeq" id="WP_078813984.1">
    <property type="nucleotide sequence ID" value="NZ_FUYE01000008.1"/>
</dbReference>
<dbReference type="InterPro" id="IPR001845">
    <property type="entry name" value="HTH_ArsR_DNA-bd_dom"/>
</dbReference>
<organism evidence="2 3">
    <name type="scientific">Prosthecobacter debontii</name>
    <dbReference type="NCBI Taxonomy" id="48467"/>
    <lineage>
        <taxon>Bacteria</taxon>
        <taxon>Pseudomonadati</taxon>
        <taxon>Verrucomicrobiota</taxon>
        <taxon>Verrucomicrobiia</taxon>
        <taxon>Verrucomicrobiales</taxon>
        <taxon>Verrucomicrobiaceae</taxon>
        <taxon>Prosthecobacter</taxon>
    </lineage>
</organism>
<dbReference type="PRINTS" id="PR00778">
    <property type="entry name" value="HTHARSR"/>
</dbReference>
<feature type="domain" description="HTH arsR-type" evidence="1">
    <location>
        <begin position="1"/>
        <end position="99"/>
    </location>
</feature>
<dbReference type="CDD" id="cd00090">
    <property type="entry name" value="HTH_ARSR"/>
    <property type="match status" value="1"/>
</dbReference>
<dbReference type="SUPFAM" id="SSF46785">
    <property type="entry name" value="Winged helix' DNA-binding domain"/>
    <property type="match status" value="1"/>
</dbReference>
<dbReference type="PROSITE" id="PS50987">
    <property type="entry name" value="HTH_ARSR_2"/>
    <property type="match status" value="1"/>
</dbReference>
<dbReference type="SMART" id="SM00418">
    <property type="entry name" value="HTH_ARSR"/>
    <property type="match status" value="1"/>
</dbReference>
<evidence type="ECO:0000313" key="3">
    <source>
        <dbReference type="Proteomes" id="UP000190774"/>
    </source>
</evidence>
<dbReference type="PANTHER" id="PTHR43861">
    <property type="entry name" value="TRANS-ACONITATE 2-METHYLTRANSFERASE-RELATED"/>
    <property type="match status" value="1"/>
</dbReference>
<dbReference type="Gene3D" id="1.10.10.10">
    <property type="entry name" value="Winged helix-like DNA-binding domain superfamily/Winged helix DNA-binding domain"/>
    <property type="match status" value="1"/>
</dbReference>
<protein>
    <submittedName>
        <fullName evidence="2">Transcriptional regulator, ArsR family</fullName>
    </submittedName>
</protein>
<dbReference type="Pfam" id="PF08241">
    <property type="entry name" value="Methyltransf_11"/>
    <property type="match status" value="1"/>
</dbReference>
<evidence type="ECO:0000313" key="2">
    <source>
        <dbReference type="EMBL" id="SKA98614.1"/>
    </source>
</evidence>
<accession>A0A1T4Y9V5</accession>
<dbReference type="AlphaFoldDB" id="A0A1T4Y9V5"/>
<gene>
    <name evidence="2" type="ORF">SAMN02745166_02817</name>
</gene>
<keyword evidence="3" id="KW-1185">Reference proteome</keyword>
<proteinExistence type="predicted"/>
<name>A0A1T4Y9V5_9BACT</name>
<dbReference type="InterPro" id="IPR011991">
    <property type="entry name" value="ArsR-like_HTH"/>
</dbReference>
<evidence type="ECO:0000259" key="1">
    <source>
        <dbReference type="PROSITE" id="PS50987"/>
    </source>
</evidence>
<sequence>MPSILKSLSLIADPTRVRILLLLGQEELSVAELQEVLALPQSNISAQLAKLKSAGLVSDRRSGKNRLYQLDEPSSKEKSAHEHFMALLEAAGAELKEVKKDAAALKVVLRKRTRAAQAYFDTLAGKFGRHYIPGRSWKGLGETLLKLMPPLIIADLGAGEGTLSQLLAQRAQKVIAVDNSEKMVAYGAELASKHGFSNLEYRLGDIEEPPIENASVDLVFLSQALHHALNPERAIKAAHAILKPGGRIVILDLLKHQFEKARELYADVWLGFSEAELHELLGRAGFRDAESSVVHRESQSPHFQSVLALATKA</sequence>
<dbReference type="STRING" id="48467.SAMN02745166_02817"/>
<dbReference type="Proteomes" id="UP000190774">
    <property type="component" value="Unassembled WGS sequence"/>
</dbReference>
<dbReference type="InterPro" id="IPR036388">
    <property type="entry name" value="WH-like_DNA-bd_sf"/>
</dbReference>
<dbReference type="InterPro" id="IPR029063">
    <property type="entry name" value="SAM-dependent_MTases_sf"/>
</dbReference>
<dbReference type="SUPFAM" id="SSF53335">
    <property type="entry name" value="S-adenosyl-L-methionine-dependent methyltransferases"/>
    <property type="match status" value="1"/>
</dbReference>
<dbReference type="Gene3D" id="3.40.50.150">
    <property type="entry name" value="Vaccinia Virus protein VP39"/>
    <property type="match status" value="1"/>
</dbReference>
<dbReference type="InterPro" id="IPR013216">
    <property type="entry name" value="Methyltransf_11"/>
</dbReference>
<reference evidence="3" key="1">
    <citation type="submission" date="2017-02" db="EMBL/GenBank/DDBJ databases">
        <authorList>
            <person name="Varghese N."/>
            <person name="Submissions S."/>
        </authorList>
    </citation>
    <scope>NUCLEOTIDE SEQUENCE [LARGE SCALE GENOMIC DNA]</scope>
    <source>
        <strain evidence="3">ATCC 700200</strain>
    </source>
</reference>
<dbReference type="EMBL" id="FUYE01000008">
    <property type="protein sequence ID" value="SKA98614.1"/>
    <property type="molecule type" value="Genomic_DNA"/>
</dbReference>
<dbReference type="GO" id="GO:0003700">
    <property type="term" value="F:DNA-binding transcription factor activity"/>
    <property type="evidence" value="ECO:0007669"/>
    <property type="project" value="InterPro"/>
</dbReference>
<dbReference type="InterPro" id="IPR036390">
    <property type="entry name" value="WH_DNA-bd_sf"/>
</dbReference>
<dbReference type="OrthoDB" id="9772751at2"/>
<dbReference type="Pfam" id="PF01022">
    <property type="entry name" value="HTH_5"/>
    <property type="match status" value="1"/>
</dbReference>
<dbReference type="NCBIfam" id="NF033788">
    <property type="entry name" value="HTH_metalloreg"/>
    <property type="match status" value="1"/>
</dbReference>